<sequence>MKVLVIEDTVTSATLVCHQLTKMGLAASHARDGASGIEMFKRERPDLVLLDIIMPGMDGFEVAHRIRQLEQDGDWTPIIFLTARASDGDLQRAIEVGGDDYLVKPVSEVVLKAKVGAMQRIAQMRYSLLVLTRKLDDANRELTRLSSVDGLTGIANRRRFDESLRREWRRASRAESPVSLLIVDVDCFKPFNDNYGHQVGDECLKAVARTLEQKLRRPTDLVARYGGEEFAAVLPETALEGALGVAELMRDGVESLAITHRFSVAANVVTISAGVASMVPARGDENGFERLLKSADDALYRAKKSGRNRVAAGLQEAGMEIGLQE</sequence>
<evidence type="ECO:0000313" key="7">
    <source>
        <dbReference type="Proteomes" id="UP000244902"/>
    </source>
</evidence>
<evidence type="ECO:0000256" key="3">
    <source>
        <dbReference type="PROSITE-ProRule" id="PRU00169"/>
    </source>
</evidence>
<dbReference type="Gene3D" id="3.40.50.2300">
    <property type="match status" value="1"/>
</dbReference>
<dbReference type="InterPro" id="IPR001789">
    <property type="entry name" value="Sig_transdc_resp-reg_receiver"/>
</dbReference>
<dbReference type="SMART" id="SM00448">
    <property type="entry name" value="REC"/>
    <property type="match status" value="1"/>
</dbReference>
<dbReference type="SMART" id="SM00267">
    <property type="entry name" value="GGDEF"/>
    <property type="match status" value="1"/>
</dbReference>
<dbReference type="SUPFAM" id="SSF52172">
    <property type="entry name" value="CheY-like"/>
    <property type="match status" value="1"/>
</dbReference>
<protein>
    <recommendedName>
        <fullName evidence="1">diguanylate cyclase</fullName>
        <ecNumber evidence="1">2.7.7.65</ecNumber>
    </recommendedName>
</protein>
<dbReference type="PANTHER" id="PTHR45138">
    <property type="entry name" value="REGULATORY COMPONENTS OF SENSORY TRANSDUCTION SYSTEM"/>
    <property type="match status" value="1"/>
</dbReference>
<comment type="catalytic activity">
    <reaction evidence="2">
        <text>2 GTP = 3',3'-c-di-GMP + 2 diphosphate</text>
        <dbReference type="Rhea" id="RHEA:24898"/>
        <dbReference type="ChEBI" id="CHEBI:33019"/>
        <dbReference type="ChEBI" id="CHEBI:37565"/>
        <dbReference type="ChEBI" id="CHEBI:58805"/>
        <dbReference type="EC" id="2.7.7.65"/>
    </reaction>
</comment>
<dbReference type="PANTHER" id="PTHR45138:SF9">
    <property type="entry name" value="DIGUANYLATE CYCLASE DGCM-RELATED"/>
    <property type="match status" value="1"/>
</dbReference>
<dbReference type="RefSeq" id="WP_108974039.1">
    <property type="nucleotide sequence ID" value="NZ_CP022188.1"/>
</dbReference>
<organism evidence="6 7">
    <name type="scientific">Parazoarcus communis</name>
    <dbReference type="NCBI Taxonomy" id="41977"/>
    <lineage>
        <taxon>Bacteria</taxon>
        <taxon>Pseudomonadati</taxon>
        <taxon>Pseudomonadota</taxon>
        <taxon>Betaproteobacteria</taxon>
        <taxon>Rhodocyclales</taxon>
        <taxon>Zoogloeaceae</taxon>
        <taxon>Parazoarcus</taxon>
    </lineage>
</organism>
<dbReference type="Pfam" id="PF00072">
    <property type="entry name" value="Response_reg"/>
    <property type="match status" value="1"/>
</dbReference>
<dbReference type="PROSITE" id="PS50887">
    <property type="entry name" value="GGDEF"/>
    <property type="match status" value="1"/>
</dbReference>
<feature type="domain" description="GGDEF" evidence="5">
    <location>
        <begin position="176"/>
        <end position="315"/>
    </location>
</feature>
<dbReference type="Proteomes" id="UP000244902">
    <property type="component" value="Chromosome"/>
</dbReference>
<name>A0A2U8H488_9RHOO</name>
<proteinExistence type="predicted"/>
<dbReference type="CDD" id="cd01949">
    <property type="entry name" value="GGDEF"/>
    <property type="match status" value="1"/>
</dbReference>
<reference evidence="6 7" key="1">
    <citation type="submission" date="2017-06" db="EMBL/GenBank/DDBJ databases">
        <title>Azoarcus sp. TSNA42 complete genome sequence.</title>
        <authorList>
            <person name="Woo J.-H."/>
            <person name="Kim H.-S."/>
        </authorList>
    </citation>
    <scope>NUCLEOTIDE SEQUENCE [LARGE SCALE GENOMIC DNA]</scope>
    <source>
        <strain evidence="6 7">TSNA42</strain>
    </source>
</reference>
<dbReference type="InterPro" id="IPR011006">
    <property type="entry name" value="CheY-like_superfamily"/>
</dbReference>
<dbReference type="Pfam" id="PF00990">
    <property type="entry name" value="GGDEF"/>
    <property type="match status" value="1"/>
</dbReference>
<dbReference type="GO" id="GO:1902201">
    <property type="term" value="P:negative regulation of bacterial-type flagellum-dependent cell motility"/>
    <property type="evidence" value="ECO:0007669"/>
    <property type="project" value="TreeGrafter"/>
</dbReference>
<keyword evidence="3" id="KW-0597">Phosphoprotein</keyword>
<dbReference type="FunFam" id="3.30.70.270:FF:000001">
    <property type="entry name" value="Diguanylate cyclase domain protein"/>
    <property type="match status" value="1"/>
</dbReference>
<dbReference type="InterPro" id="IPR043128">
    <property type="entry name" value="Rev_trsase/Diguanyl_cyclase"/>
</dbReference>
<dbReference type="GO" id="GO:0005886">
    <property type="term" value="C:plasma membrane"/>
    <property type="evidence" value="ECO:0007669"/>
    <property type="project" value="TreeGrafter"/>
</dbReference>
<dbReference type="NCBIfam" id="TIGR00254">
    <property type="entry name" value="GGDEF"/>
    <property type="match status" value="1"/>
</dbReference>
<dbReference type="EC" id="2.7.7.65" evidence="1"/>
<dbReference type="GO" id="GO:0000160">
    <property type="term" value="P:phosphorelay signal transduction system"/>
    <property type="evidence" value="ECO:0007669"/>
    <property type="project" value="InterPro"/>
</dbReference>
<evidence type="ECO:0000313" key="6">
    <source>
        <dbReference type="EMBL" id="AWI80443.1"/>
    </source>
</evidence>
<accession>A0A2U8H488</accession>
<dbReference type="InterPro" id="IPR000160">
    <property type="entry name" value="GGDEF_dom"/>
</dbReference>
<gene>
    <name evidence="6" type="ORF">CEW87_14390</name>
</gene>
<evidence type="ECO:0000259" key="5">
    <source>
        <dbReference type="PROSITE" id="PS50887"/>
    </source>
</evidence>
<feature type="modified residue" description="4-aspartylphosphate" evidence="3">
    <location>
        <position position="51"/>
    </location>
</feature>
<dbReference type="InterPro" id="IPR029787">
    <property type="entry name" value="Nucleotide_cyclase"/>
</dbReference>
<dbReference type="PROSITE" id="PS50110">
    <property type="entry name" value="RESPONSE_REGULATORY"/>
    <property type="match status" value="1"/>
</dbReference>
<evidence type="ECO:0000259" key="4">
    <source>
        <dbReference type="PROSITE" id="PS50110"/>
    </source>
</evidence>
<dbReference type="SUPFAM" id="SSF55073">
    <property type="entry name" value="Nucleotide cyclase"/>
    <property type="match status" value="1"/>
</dbReference>
<evidence type="ECO:0000256" key="2">
    <source>
        <dbReference type="ARBA" id="ARBA00034247"/>
    </source>
</evidence>
<dbReference type="OrthoDB" id="9813903at2"/>
<feature type="domain" description="Response regulatory" evidence="4">
    <location>
        <begin position="2"/>
        <end position="119"/>
    </location>
</feature>
<dbReference type="GO" id="GO:0052621">
    <property type="term" value="F:diguanylate cyclase activity"/>
    <property type="evidence" value="ECO:0007669"/>
    <property type="project" value="UniProtKB-EC"/>
</dbReference>
<dbReference type="CDD" id="cd17574">
    <property type="entry name" value="REC_OmpR"/>
    <property type="match status" value="1"/>
</dbReference>
<dbReference type="AlphaFoldDB" id="A0A2U8H488"/>
<dbReference type="InterPro" id="IPR050469">
    <property type="entry name" value="Diguanylate_Cyclase"/>
</dbReference>
<evidence type="ECO:0000256" key="1">
    <source>
        <dbReference type="ARBA" id="ARBA00012528"/>
    </source>
</evidence>
<dbReference type="Gene3D" id="3.30.70.270">
    <property type="match status" value="1"/>
</dbReference>
<dbReference type="EMBL" id="CP022188">
    <property type="protein sequence ID" value="AWI80443.1"/>
    <property type="molecule type" value="Genomic_DNA"/>
</dbReference>
<dbReference type="GO" id="GO:0043709">
    <property type="term" value="P:cell adhesion involved in single-species biofilm formation"/>
    <property type="evidence" value="ECO:0007669"/>
    <property type="project" value="TreeGrafter"/>
</dbReference>